<dbReference type="OrthoDB" id="5675566at2"/>
<dbReference type="PROSITE" id="PS50111">
    <property type="entry name" value="CHEMOTAXIS_TRANSDUC_2"/>
    <property type="match status" value="1"/>
</dbReference>
<dbReference type="CDD" id="cd11386">
    <property type="entry name" value="MCP_signal"/>
    <property type="match status" value="1"/>
</dbReference>
<dbReference type="Gene3D" id="3.30.450.20">
    <property type="entry name" value="PAS domain"/>
    <property type="match status" value="1"/>
</dbReference>
<dbReference type="Pfam" id="PF08447">
    <property type="entry name" value="PAS_3"/>
    <property type="match status" value="1"/>
</dbReference>
<keyword evidence="6" id="KW-1133">Transmembrane helix</keyword>
<dbReference type="GO" id="GO:0006935">
    <property type="term" value="P:chemotaxis"/>
    <property type="evidence" value="ECO:0007669"/>
    <property type="project" value="InterPro"/>
</dbReference>
<dbReference type="GO" id="GO:0004888">
    <property type="term" value="F:transmembrane signaling receptor activity"/>
    <property type="evidence" value="ECO:0007669"/>
    <property type="project" value="InterPro"/>
</dbReference>
<dbReference type="FunFam" id="1.10.287.950:FF:000001">
    <property type="entry name" value="Methyl-accepting chemotaxis sensory transducer"/>
    <property type="match status" value="1"/>
</dbReference>
<comment type="similarity">
    <text evidence="3">Belongs to the methyl-accepting chemotaxis (MCP) protein family.</text>
</comment>
<dbReference type="NCBIfam" id="TIGR00229">
    <property type="entry name" value="sensory_box"/>
    <property type="match status" value="1"/>
</dbReference>
<feature type="transmembrane region" description="Helical" evidence="6">
    <location>
        <begin position="141"/>
        <end position="162"/>
    </location>
</feature>
<feature type="domain" description="Methyl-accepting transducer" evidence="7">
    <location>
        <begin position="242"/>
        <end position="478"/>
    </location>
</feature>
<evidence type="ECO:0000256" key="2">
    <source>
        <dbReference type="ARBA" id="ARBA00023224"/>
    </source>
</evidence>
<dbReference type="RefSeq" id="WP_008077002.1">
    <property type="nucleotide sequence ID" value="NZ_AEVT01000061.1"/>
</dbReference>
<evidence type="ECO:0000256" key="5">
    <source>
        <dbReference type="SAM" id="Coils"/>
    </source>
</evidence>
<dbReference type="PROSITE" id="PS50112">
    <property type="entry name" value="PAS"/>
    <property type="match status" value="1"/>
</dbReference>
<dbReference type="PANTHER" id="PTHR32089">
    <property type="entry name" value="METHYL-ACCEPTING CHEMOTAXIS PROTEIN MCPB"/>
    <property type="match status" value="1"/>
</dbReference>
<dbReference type="Proteomes" id="UP000006228">
    <property type="component" value="Unassembled WGS sequence"/>
</dbReference>
<dbReference type="eggNOG" id="COG0840">
    <property type="taxonomic scope" value="Bacteria"/>
</dbReference>
<evidence type="ECO:0000256" key="1">
    <source>
        <dbReference type="ARBA" id="ARBA00004370"/>
    </source>
</evidence>
<dbReference type="SMART" id="SM00283">
    <property type="entry name" value="MA"/>
    <property type="match status" value="1"/>
</dbReference>
<dbReference type="GO" id="GO:0007165">
    <property type="term" value="P:signal transduction"/>
    <property type="evidence" value="ECO:0007669"/>
    <property type="project" value="UniProtKB-KW"/>
</dbReference>
<dbReference type="InterPro" id="IPR013655">
    <property type="entry name" value="PAS_fold_3"/>
</dbReference>
<feature type="transmembrane region" description="Helical" evidence="6">
    <location>
        <begin position="168"/>
        <end position="186"/>
    </location>
</feature>
<sequence>MNDQSLNRDYCATSNLISTTDPSSYITHANKAFCDIAGFSNDELIGNPHNMVRHKDMPKQAFAQMWTYLKQGKSWMGLVKNQCNDENHYWVSAFVTPITDANGEITEYQSVRSKPSKEQVARAEALYQDLRANKQPKQFRLPLHGFSLALSSLTALLAAGSAIWTQSLLDAGIAAVSIATGMSLFYQAKRFNAIRTLANDAYLNPLMEKPYTNHFDDYSQVELALLMKKAELRAVTARASETSGEILISAEDEFGTIQSIGQSLDQQCIETEQVAAAVEELSHSIKEVADAASAATLLAEQADQESINGLDSIRSTILEVNALRDELNQAQAIILRLSQDTQKIDSILEVITTISEQTNLLALNAAIEAARAGEAGRGFAVVADEVRNLASKTGSSASEIHTMIRQLQETSESAVGAMEKGLSLSNQCKERADQTGNVLNTISEKLNLVTDSSIQIAAAVEQQASVTQEINRNVVNIKTLADDTSVTSQTSIERTSQLVDRLEGLERLMKQFQST</sequence>
<evidence type="ECO:0000313" key="10">
    <source>
        <dbReference type="Proteomes" id="UP000006228"/>
    </source>
</evidence>
<keyword evidence="5" id="KW-0175">Coiled coil</keyword>
<evidence type="ECO:0000313" key="9">
    <source>
        <dbReference type="EMBL" id="EGA70218.1"/>
    </source>
</evidence>
<keyword evidence="2 4" id="KW-0807">Transducer</keyword>
<dbReference type="PANTHER" id="PTHR32089:SF112">
    <property type="entry name" value="LYSOZYME-LIKE PROTEIN-RELATED"/>
    <property type="match status" value="1"/>
</dbReference>
<dbReference type="InterPro" id="IPR004090">
    <property type="entry name" value="Chemotax_Me-accpt_rcpt"/>
</dbReference>
<evidence type="ECO:0000259" key="7">
    <source>
        <dbReference type="PROSITE" id="PS50111"/>
    </source>
</evidence>
<dbReference type="SUPFAM" id="SSF58104">
    <property type="entry name" value="Methyl-accepting chemotaxis protein (MCP) signaling domain"/>
    <property type="match status" value="1"/>
</dbReference>
<gene>
    <name evidence="9" type="ORF">VISI1226_04350</name>
</gene>
<comment type="subcellular location">
    <subcellularLocation>
        <location evidence="1">Membrane</location>
    </subcellularLocation>
</comment>
<evidence type="ECO:0000256" key="3">
    <source>
        <dbReference type="ARBA" id="ARBA00029447"/>
    </source>
</evidence>
<dbReference type="Pfam" id="PF00015">
    <property type="entry name" value="MCPsignal"/>
    <property type="match status" value="1"/>
</dbReference>
<dbReference type="InterPro" id="IPR000014">
    <property type="entry name" value="PAS"/>
</dbReference>
<dbReference type="GO" id="GO:0016020">
    <property type="term" value="C:membrane"/>
    <property type="evidence" value="ECO:0007669"/>
    <property type="project" value="UniProtKB-SubCell"/>
</dbReference>
<feature type="coiled-coil region" evidence="5">
    <location>
        <begin position="313"/>
        <end position="340"/>
    </location>
</feature>
<dbReference type="GeneID" id="95569385"/>
<dbReference type="AlphaFoldDB" id="E8M719"/>
<dbReference type="Gene3D" id="1.10.287.950">
    <property type="entry name" value="Methyl-accepting chemotaxis protein"/>
    <property type="match status" value="1"/>
</dbReference>
<dbReference type="InterPro" id="IPR035965">
    <property type="entry name" value="PAS-like_dom_sf"/>
</dbReference>
<proteinExistence type="inferred from homology"/>
<evidence type="ECO:0000256" key="4">
    <source>
        <dbReference type="PROSITE-ProRule" id="PRU00284"/>
    </source>
</evidence>
<dbReference type="SUPFAM" id="SSF55785">
    <property type="entry name" value="PYP-like sensor domain (PAS domain)"/>
    <property type="match status" value="1"/>
</dbReference>
<dbReference type="InterPro" id="IPR004089">
    <property type="entry name" value="MCPsignal_dom"/>
</dbReference>
<name>E8M719_PHOS4</name>
<accession>E8M719</accession>
<comment type="caution">
    <text evidence="9">The sequence shown here is derived from an EMBL/GenBank/DDBJ whole genome shotgun (WGS) entry which is preliminary data.</text>
</comment>
<reference evidence="9 10" key="1">
    <citation type="journal article" date="2012" name="Int. J. Syst. Evol. Microbiol.">
        <title>Vibrio caribbeanicus sp. nov., isolated from the marine sponge Scleritoderma cyanea.</title>
        <authorList>
            <person name="Hoffmann M."/>
            <person name="Monday S.R."/>
            <person name="Allard M.W."/>
            <person name="Strain E.A."/>
            <person name="Whittaker P."/>
            <person name="Naum M."/>
            <person name="McCarthy P.J."/>
            <person name="Lopez J.V."/>
            <person name="Fischer M."/>
            <person name="Brown E.W."/>
        </authorList>
    </citation>
    <scope>NUCLEOTIDE SEQUENCE [LARGE SCALE GENOMIC DNA]</scope>
    <source>
        <strain evidence="10">DSMZ 21326</strain>
    </source>
</reference>
<keyword evidence="6" id="KW-0472">Membrane</keyword>
<organism evidence="9 10">
    <name type="scientific">Vibrio sinaloensis DSM 21326</name>
    <dbReference type="NCBI Taxonomy" id="945550"/>
    <lineage>
        <taxon>Bacteria</taxon>
        <taxon>Pseudomonadati</taxon>
        <taxon>Pseudomonadota</taxon>
        <taxon>Gammaproteobacteria</taxon>
        <taxon>Vibrionales</taxon>
        <taxon>Vibrionaceae</taxon>
        <taxon>Vibrio</taxon>
        <taxon>Vibrio oreintalis group</taxon>
    </lineage>
</organism>
<dbReference type="CDD" id="cd00130">
    <property type="entry name" value="PAS"/>
    <property type="match status" value="1"/>
</dbReference>
<dbReference type="EMBL" id="AEVT01000061">
    <property type="protein sequence ID" value="EGA70218.1"/>
    <property type="molecule type" value="Genomic_DNA"/>
</dbReference>
<keyword evidence="6" id="KW-0812">Transmembrane</keyword>
<evidence type="ECO:0000259" key="8">
    <source>
        <dbReference type="PROSITE" id="PS50112"/>
    </source>
</evidence>
<dbReference type="PRINTS" id="PR00260">
    <property type="entry name" value="CHEMTRNSDUCR"/>
</dbReference>
<protein>
    <submittedName>
        <fullName evidence="9">Methyl-accepting chemotaxis protein</fullName>
    </submittedName>
</protein>
<feature type="domain" description="PAS" evidence="8">
    <location>
        <begin position="2"/>
        <end position="47"/>
    </location>
</feature>
<evidence type="ECO:0000256" key="6">
    <source>
        <dbReference type="SAM" id="Phobius"/>
    </source>
</evidence>